<evidence type="ECO:0000256" key="1">
    <source>
        <dbReference type="ARBA" id="ARBA00022722"/>
    </source>
</evidence>
<dbReference type="EMBL" id="AAKN02007422">
    <property type="status" value="NOT_ANNOTATED_CDS"/>
    <property type="molecule type" value="Genomic_DNA"/>
</dbReference>
<name>H0V4D4_CAVPO</name>
<reference evidence="5" key="3">
    <citation type="submission" date="2025-09" db="UniProtKB">
        <authorList>
            <consortium name="Ensembl"/>
        </authorList>
    </citation>
    <scope>IDENTIFICATION</scope>
    <source>
        <strain evidence="5">2N</strain>
    </source>
</reference>
<reference evidence="5" key="2">
    <citation type="submission" date="2025-08" db="UniProtKB">
        <authorList>
            <consortium name="Ensembl"/>
        </authorList>
    </citation>
    <scope>IDENTIFICATION</scope>
    <source>
        <strain evidence="5">2N</strain>
    </source>
</reference>
<dbReference type="PANTHER" id="PTHR11371">
    <property type="entry name" value="DEOXYRIBONUCLEASE"/>
    <property type="match status" value="1"/>
</dbReference>
<comment type="function">
    <text evidence="4">Serum endocuclease secreted into body fluids by a wide variety of exocrine and endocrine organs. Expressed by non-hematopoietic tissues and preferentially cleaves protein-free DNA. Among other functions, seems to be involved in cell death by apoptosis. Binds specifically to G-actin and blocks actin polymerization. Together with DNASE1L3, plays a key role in degrading neutrophil extracellular traps (NETs). NETs are mainly composed of DNA fibers and are released by neutrophils to bind pathogens during inflammation. Degradation of intravascular NETs by DNASE1 and DNASE1L3 is required to prevent formation of clots that obstruct blood vessels and cause organ damage following inflammation.</text>
</comment>
<dbReference type="GO" id="GO:0005634">
    <property type="term" value="C:nucleus"/>
    <property type="evidence" value="ECO:0007669"/>
    <property type="project" value="TreeGrafter"/>
</dbReference>
<accession>H0V4D4</accession>
<dbReference type="InParanoid" id="H0V4D4"/>
<dbReference type="Gene3D" id="3.60.10.10">
    <property type="entry name" value="Endonuclease/exonuclease/phosphatase"/>
    <property type="match status" value="1"/>
</dbReference>
<dbReference type="SMART" id="SM00476">
    <property type="entry name" value="DNaseIc"/>
    <property type="match status" value="1"/>
</dbReference>
<dbReference type="Proteomes" id="UP000005447">
    <property type="component" value="Unassembled WGS sequence"/>
</dbReference>
<protein>
    <submittedName>
        <fullName evidence="5">Uncharacterized protein</fullName>
    </submittedName>
</protein>
<dbReference type="PANTHER" id="PTHR11371:SF27">
    <property type="entry name" value="DEOXYRIBONUCLEASE-1"/>
    <property type="match status" value="1"/>
</dbReference>
<evidence type="ECO:0000256" key="2">
    <source>
        <dbReference type="ARBA" id="ARBA00022801"/>
    </source>
</evidence>
<dbReference type="InterPro" id="IPR036691">
    <property type="entry name" value="Endo/exonu/phosph_ase_sf"/>
</dbReference>
<dbReference type="GO" id="GO:0006308">
    <property type="term" value="P:DNA catabolic process"/>
    <property type="evidence" value="ECO:0007669"/>
    <property type="project" value="InterPro"/>
</dbReference>
<dbReference type="GO" id="GO:0004530">
    <property type="term" value="F:deoxyribonuclease I activity"/>
    <property type="evidence" value="ECO:0007669"/>
    <property type="project" value="TreeGrafter"/>
</dbReference>
<dbReference type="Ensembl" id="ENSCPOT00000005021.3">
    <property type="protein sequence ID" value="ENSCPOP00000004471.3"/>
    <property type="gene ID" value="ENSCPOG00000004967.4"/>
</dbReference>
<evidence type="ECO:0000313" key="5">
    <source>
        <dbReference type="Ensembl" id="ENSCPOP00000004471.3"/>
    </source>
</evidence>
<evidence type="ECO:0000256" key="3">
    <source>
        <dbReference type="ARBA" id="ARBA00023157"/>
    </source>
</evidence>
<organism evidence="5 6">
    <name type="scientific">Cavia porcellus</name>
    <name type="common">Guinea pig</name>
    <dbReference type="NCBI Taxonomy" id="10141"/>
    <lineage>
        <taxon>Eukaryota</taxon>
        <taxon>Metazoa</taxon>
        <taxon>Chordata</taxon>
        <taxon>Craniata</taxon>
        <taxon>Vertebrata</taxon>
        <taxon>Euteleostomi</taxon>
        <taxon>Mammalia</taxon>
        <taxon>Eutheria</taxon>
        <taxon>Euarchontoglires</taxon>
        <taxon>Glires</taxon>
        <taxon>Rodentia</taxon>
        <taxon>Hystricomorpha</taxon>
        <taxon>Caviidae</taxon>
        <taxon>Cavia</taxon>
    </lineage>
</organism>
<dbReference type="Bgee" id="ENSCPOG00000004967">
    <property type="expression patterns" value="Expressed in adult mammalian kidney and 11 other cell types or tissues"/>
</dbReference>
<evidence type="ECO:0000256" key="4">
    <source>
        <dbReference type="ARBA" id="ARBA00046065"/>
    </source>
</evidence>
<sequence length="63" mass="7023">DVILMGDFNAGCSYVTSSQWSSIRLRTNPAFQWLIPDTADTTVTSTHCPYDRLKPSVTITQSK</sequence>
<dbReference type="InterPro" id="IPR033125">
    <property type="entry name" value="DNASE_I_2"/>
</dbReference>
<reference evidence="6" key="1">
    <citation type="journal article" date="2011" name="Nature">
        <title>A high-resolution map of human evolutionary constraint using 29 mammals.</title>
        <authorList>
            <person name="Lindblad-Toh K."/>
            <person name="Garber M."/>
            <person name="Zuk O."/>
            <person name="Lin M.F."/>
            <person name="Parker B.J."/>
            <person name="Washietl S."/>
            <person name="Kheradpour P."/>
            <person name="Ernst J."/>
            <person name="Jordan G."/>
            <person name="Mauceli E."/>
            <person name="Ward L.D."/>
            <person name="Lowe C.B."/>
            <person name="Holloway A.K."/>
            <person name="Clamp M."/>
            <person name="Gnerre S."/>
            <person name="Alfoldi J."/>
            <person name="Beal K."/>
            <person name="Chang J."/>
            <person name="Clawson H."/>
            <person name="Cuff J."/>
            <person name="Di Palma F."/>
            <person name="Fitzgerald S."/>
            <person name="Flicek P."/>
            <person name="Guttman M."/>
            <person name="Hubisz M.J."/>
            <person name="Jaffe D.B."/>
            <person name="Jungreis I."/>
            <person name="Kent W.J."/>
            <person name="Kostka D."/>
            <person name="Lara M."/>
            <person name="Martins A.L."/>
            <person name="Massingham T."/>
            <person name="Moltke I."/>
            <person name="Raney B.J."/>
            <person name="Rasmussen M.D."/>
            <person name="Robinson J."/>
            <person name="Stark A."/>
            <person name="Vilella A.J."/>
            <person name="Wen J."/>
            <person name="Xie X."/>
            <person name="Zody M.C."/>
            <person name="Baldwin J."/>
            <person name="Bloom T."/>
            <person name="Chin C.W."/>
            <person name="Heiman D."/>
            <person name="Nicol R."/>
            <person name="Nusbaum C."/>
            <person name="Young S."/>
            <person name="Wilkinson J."/>
            <person name="Worley K.C."/>
            <person name="Kovar C.L."/>
            <person name="Muzny D.M."/>
            <person name="Gibbs R.A."/>
            <person name="Cree A."/>
            <person name="Dihn H.H."/>
            <person name="Fowler G."/>
            <person name="Jhangiani S."/>
            <person name="Joshi V."/>
            <person name="Lee S."/>
            <person name="Lewis L.R."/>
            <person name="Nazareth L.V."/>
            <person name="Okwuonu G."/>
            <person name="Santibanez J."/>
            <person name="Warren W.C."/>
            <person name="Mardis E.R."/>
            <person name="Weinstock G.M."/>
            <person name="Wilson R.K."/>
            <person name="Delehaunty K."/>
            <person name="Dooling D."/>
            <person name="Fronik C."/>
            <person name="Fulton L."/>
            <person name="Fulton B."/>
            <person name="Graves T."/>
            <person name="Minx P."/>
            <person name="Sodergren E."/>
            <person name="Birney E."/>
            <person name="Margulies E.H."/>
            <person name="Herrero J."/>
            <person name="Green E.D."/>
            <person name="Haussler D."/>
            <person name="Siepel A."/>
            <person name="Goldman N."/>
            <person name="Pollard K.S."/>
            <person name="Pedersen J.S."/>
            <person name="Lander E.S."/>
            <person name="Kellis M."/>
        </authorList>
    </citation>
    <scope>NUCLEOTIDE SEQUENCE [LARGE SCALE GENOMIC DNA]</scope>
    <source>
        <strain evidence="6">2N</strain>
    </source>
</reference>
<evidence type="ECO:0000313" key="6">
    <source>
        <dbReference type="Proteomes" id="UP000005447"/>
    </source>
</evidence>
<keyword evidence="1" id="KW-0540">Nuclease</keyword>
<dbReference type="GO" id="GO:0003677">
    <property type="term" value="F:DNA binding"/>
    <property type="evidence" value="ECO:0007669"/>
    <property type="project" value="TreeGrafter"/>
</dbReference>
<dbReference type="VEuPathDB" id="HostDB:ENSCPOG00000004967"/>
<dbReference type="GeneTree" id="ENSGT00950000182846"/>
<dbReference type="PROSITE" id="PS00918">
    <property type="entry name" value="DNASE_I_2"/>
    <property type="match status" value="1"/>
</dbReference>
<dbReference type="InterPro" id="IPR016202">
    <property type="entry name" value="DNase_I"/>
</dbReference>
<dbReference type="SUPFAM" id="SSF56219">
    <property type="entry name" value="DNase I-like"/>
    <property type="match status" value="1"/>
</dbReference>
<keyword evidence="6" id="KW-1185">Reference proteome</keyword>
<proteinExistence type="predicted"/>
<dbReference type="HOGENOM" id="CLU_043335_2_1_1"/>
<keyword evidence="2" id="KW-0378">Hydrolase</keyword>
<dbReference type="OMA" id="MYARTEN"/>
<dbReference type="AlphaFoldDB" id="H0V4D4"/>
<keyword evidence="3" id="KW-1015">Disulfide bond</keyword>